<accession>A0AAX4JX06</accession>
<dbReference type="SUPFAM" id="SSF53474">
    <property type="entry name" value="alpha/beta-Hydrolases"/>
    <property type="match status" value="1"/>
</dbReference>
<dbReference type="AlphaFoldDB" id="A0AAX4JX06"/>
<organism evidence="3 4">
    <name type="scientific">Kwoniella dendrophila CBS 6074</name>
    <dbReference type="NCBI Taxonomy" id="1295534"/>
    <lineage>
        <taxon>Eukaryota</taxon>
        <taxon>Fungi</taxon>
        <taxon>Dikarya</taxon>
        <taxon>Basidiomycota</taxon>
        <taxon>Agaricomycotina</taxon>
        <taxon>Tremellomycetes</taxon>
        <taxon>Tremellales</taxon>
        <taxon>Cryptococcaceae</taxon>
        <taxon>Kwoniella</taxon>
    </lineage>
</organism>
<sequence length="907" mass="100664">MGSTQIVLGDTWEAVGPFPSGMREHPLVGSPISAYLDSSIDPDVDFALRPFNEKETWPSEIGNKGKVGWQKFVTGKDGWLDISYPEIKWDQLRSDHGWASLQYQSILRNTITIPQVSPEDQSKTAIQIDVIQGVEYAFIPSSSSSSSVKDIQSPIEWYTGDIYAFAETPTGTKDLLNKISNFARSISLVPGEYIILVRAMYEIRMFGDPGPGIPPVIKLKIVAESDNFDEVEVIEGLGEIPDVINGWFMGGWFSTAMRVSANSKNVEVIGVESSFCKLVHLSIPKTANISSGQIRPISVKVKQIGPLPECTKSINIKLKVKIGDKEKEITWHPTFKHILTSEEDPISPFKITFASPSVQFGIPASVSHAMIVPPPNPQSKSNTEGNLPPVLLALHGAGVDITEPEYIDAVPSIPDYWTVLPTGRNEWGEDWHGSSMQDVWAARDILGQILNKIGIHVSDQTILMGHSNGGQGAWHSAARYPDRIVGMVTASGWLTIQDYVPYTELTSRHFADPALMGILSSSLTPYNNDLYLSNLVGIPILVVHGDKDDNVPVRHSRTYHSILSSWAGKQNDNNVKYVEIPEKGHWWDDIIRSEEVIEFIQNIPEKKSWDEQRKEGFTLTTANPQESGGRAGIRIIELDIPGKLARLDVNARQWKDTKDPAIPLDLRGTNIKRIELKSRLTPEEDHTKQLFPRTNYGDQWIENYLSLPLPGPITPPRAYGPLIRILSSTHPITIISPNSTRTLNIAKRIAHDLYVYQRLDSEIIDDQEGLLRVASETLGVGNLVIIGRPEDNLFSDWMIKQSTLPLKFPTKGVMLLKDKVIYDRGAGIITLYPHPLSSTALAILIAGNDDLGLDLAARLFPIRTGVPIPDWAIIGPQARWKGAGGFIGAGFWNGEWDWSSSMSWTDR</sequence>
<feature type="domain" description="Peptidase S9 prolyl oligopeptidase catalytic" evidence="2">
    <location>
        <begin position="425"/>
        <end position="588"/>
    </location>
</feature>
<protein>
    <recommendedName>
        <fullName evidence="2">Peptidase S9 prolyl oligopeptidase catalytic domain-containing protein</fullName>
    </recommendedName>
</protein>
<evidence type="ECO:0000256" key="1">
    <source>
        <dbReference type="ARBA" id="ARBA00022729"/>
    </source>
</evidence>
<dbReference type="Proteomes" id="UP001355207">
    <property type="component" value="Chromosome 5"/>
</dbReference>
<dbReference type="Pfam" id="PF00326">
    <property type="entry name" value="Peptidase_S9"/>
    <property type="match status" value="1"/>
</dbReference>
<evidence type="ECO:0000259" key="2">
    <source>
        <dbReference type="Pfam" id="PF00326"/>
    </source>
</evidence>
<dbReference type="GeneID" id="91094925"/>
<proteinExistence type="predicted"/>
<gene>
    <name evidence="3" type="ORF">L201_004255</name>
</gene>
<evidence type="ECO:0000313" key="4">
    <source>
        <dbReference type="Proteomes" id="UP001355207"/>
    </source>
</evidence>
<dbReference type="Gene3D" id="3.40.50.1820">
    <property type="entry name" value="alpha/beta hydrolase"/>
    <property type="match status" value="1"/>
</dbReference>
<keyword evidence="4" id="KW-1185">Reference proteome</keyword>
<dbReference type="PANTHER" id="PTHR43037">
    <property type="entry name" value="UNNAMED PRODUCT-RELATED"/>
    <property type="match status" value="1"/>
</dbReference>
<dbReference type="RefSeq" id="XP_066076097.1">
    <property type="nucleotide sequence ID" value="XM_066220000.1"/>
</dbReference>
<dbReference type="InterPro" id="IPR001375">
    <property type="entry name" value="Peptidase_S9_cat"/>
</dbReference>
<dbReference type="EMBL" id="CP144102">
    <property type="protein sequence ID" value="WWC89334.1"/>
    <property type="molecule type" value="Genomic_DNA"/>
</dbReference>
<dbReference type="GO" id="GO:0006508">
    <property type="term" value="P:proteolysis"/>
    <property type="evidence" value="ECO:0007669"/>
    <property type="project" value="InterPro"/>
</dbReference>
<dbReference type="PANTHER" id="PTHR43037:SF4">
    <property type="entry name" value="PEPTIDASE S9 PROLYL OLIGOPEPTIDASE CATALYTIC DOMAIN-CONTAINING PROTEIN"/>
    <property type="match status" value="1"/>
</dbReference>
<name>A0AAX4JX06_9TREE</name>
<reference evidence="3 4" key="1">
    <citation type="submission" date="2024-01" db="EMBL/GenBank/DDBJ databases">
        <title>Comparative genomics of Cryptococcus and Kwoniella reveals pathogenesis evolution and contrasting modes of karyotype evolution via chromosome fusion or intercentromeric recombination.</title>
        <authorList>
            <person name="Coelho M.A."/>
            <person name="David-Palma M."/>
            <person name="Shea T."/>
            <person name="Bowers K."/>
            <person name="McGinley-Smith S."/>
            <person name="Mohammad A.W."/>
            <person name="Gnirke A."/>
            <person name="Yurkov A.M."/>
            <person name="Nowrousian M."/>
            <person name="Sun S."/>
            <person name="Cuomo C.A."/>
            <person name="Heitman J."/>
        </authorList>
    </citation>
    <scope>NUCLEOTIDE SEQUENCE [LARGE SCALE GENOMIC DNA]</scope>
    <source>
        <strain evidence="3 4">CBS 6074</strain>
    </source>
</reference>
<dbReference type="GO" id="GO:0008236">
    <property type="term" value="F:serine-type peptidase activity"/>
    <property type="evidence" value="ECO:0007669"/>
    <property type="project" value="InterPro"/>
</dbReference>
<dbReference type="InterPro" id="IPR050955">
    <property type="entry name" value="Plant_Biomass_Hydrol_Est"/>
</dbReference>
<evidence type="ECO:0000313" key="3">
    <source>
        <dbReference type="EMBL" id="WWC89334.1"/>
    </source>
</evidence>
<keyword evidence="1" id="KW-0732">Signal</keyword>
<dbReference type="InterPro" id="IPR029058">
    <property type="entry name" value="AB_hydrolase_fold"/>
</dbReference>